<dbReference type="SFLD" id="SFLDS00003">
    <property type="entry name" value="Haloacid_Dehalogenase"/>
    <property type="match status" value="1"/>
</dbReference>
<dbReference type="PANTHER" id="PTHR43611">
    <property type="entry name" value="ALPHA-D-GLUCOSE 1-PHOSPHATE PHOSPHATASE"/>
    <property type="match status" value="1"/>
</dbReference>
<dbReference type="PANTHER" id="PTHR43611:SF3">
    <property type="entry name" value="FLAVIN MONONUCLEOTIDE HYDROLASE 1, CHLOROPLATIC"/>
    <property type="match status" value="1"/>
</dbReference>
<protein>
    <submittedName>
        <fullName evidence="1">HAD family phosphatase</fullName>
    </submittedName>
</protein>
<dbReference type="SUPFAM" id="SSF56784">
    <property type="entry name" value="HAD-like"/>
    <property type="match status" value="1"/>
</dbReference>
<dbReference type="Gene3D" id="3.40.50.1000">
    <property type="entry name" value="HAD superfamily/HAD-like"/>
    <property type="match status" value="1"/>
</dbReference>
<dbReference type="InterPro" id="IPR006439">
    <property type="entry name" value="HAD-SF_hydro_IA"/>
</dbReference>
<dbReference type="PRINTS" id="PR00413">
    <property type="entry name" value="HADHALOGNASE"/>
</dbReference>
<proteinExistence type="predicted"/>
<dbReference type="Proteomes" id="UP000430323">
    <property type="component" value="Unassembled WGS sequence"/>
</dbReference>
<accession>A0A6A1Z5L6</accession>
<dbReference type="InterPro" id="IPR036412">
    <property type="entry name" value="HAD-like_sf"/>
</dbReference>
<evidence type="ECO:0000313" key="1">
    <source>
        <dbReference type="EMBL" id="KAB1973093.1"/>
    </source>
</evidence>
<dbReference type="InterPro" id="IPR023214">
    <property type="entry name" value="HAD_sf"/>
</dbReference>
<dbReference type="NCBIfam" id="TIGR01549">
    <property type="entry name" value="HAD-SF-IA-v1"/>
    <property type="match status" value="1"/>
</dbReference>
<dbReference type="InterPro" id="IPR023198">
    <property type="entry name" value="PGP-like_dom2"/>
</dbReference>
<dbReference type="Gene3D" id="1.10.150.240">
    <property type="entry name" value="Putative phosphatase, domain 2"/>
    <property type="match status" value="1"/>
</dbReference>
<comment type="caution">
    <text evidence="1">The sequence shown here is derived from an EMBL/GenBank/DDBJ whole genome shotgun (WGS) entry which is preliminary data.</text>
</comment>
<dbReference type="NCBIfam" id="TIGR01509">
    <property type="entry name" value="HAD-SF-IA-v3"/>
    <property type="match status" value="1"/>
</dbReference>
<gene>
    <name evidence="1" type="ORF">F8251_07025</name>
</gene>
<evidence type="ECO:0000313" key="2">
    <source>
        <dbReference type="Proteomes" id="UP000430323"/>
    </source>
</evidence>
<name>A0A6A1Z5L6_9LACO</name>
<dbReference type="CDD" id="cd02603">
    <property type="entry name" value="HAD_sEH-N_like"/>
    <property type="match status" value="1"/>
</dbReference>
<dbReference type="SFLD" id="SFLDG01129">
    <property type="entry name" value="C1.5:_HAD__Beta-PGM__Phosphata"/>
    <property type="match status" value="1"/>
</dbReference>
<dbReference type="EMBL" id="WBOB01000036">
    <property type="protein sequence ID" value="KAB1973093.1"/>
    <property type="molecule type" value="Genomic_DNA"/>
</dbReference>
<organism evidence="1 2">
    <name type="scientific">Lactobacillus crispatus</name>
    <dbReference type="NCBI Taxonomy" id="47770"/>
    <lineage>
        <taxon>Bacteria</taxon>
        <taxon>Bacillati</taxon>
        <taxon>Bacillota</taxon>
        <taxon>Bacilli</taxon>
        <taxon>Lactobacillales</taxon>
        <taxon>Lactobacillaceae</taxon>
        <taxon>Lactobacillus</taxon>
    </lineage>
</organism>
<dbReference type="Pfam" id="PF00702">
    <property type="entry name" value="Hydrolase"/>
    <property type="match status" value="1"/>
</dbReference>
<sequence>MKSLKRNWIVSIKQHKCSIYYCNLRIFDFGNVIMNYNPDEILNHYELTPQEHDLLRKTIFESKEWPEIDAGKINEKEAMEIFIGRVPVELKNKVRQIMLTWPQNVDFYESVFHFINELREDGYKIYALSNTGMEFANFVKNSSMGDYFDGFVFSAQEKMMKPDKQIYQCLLKRYDLKPEECLFVDDLENNIKAASELGIQAFTFKIDRLDELKKKILG</sequence>
<reference evidence="1 2" key="1">
    <citation type="submission" date="2019-09" db="EMBL/GenBank/DDBJ databases">
        <title>Investigation of probiotic properties of different lactic acid bacteria.</title>
        <authorList>
            <person name="Jaomanjaka F."/>
            <person name="Blanc P."/>
        </authorList>
    </citation>
    <scope>NUCLEOTIDE SEQUENCE [LARGE SCALE GENOMIC DNA]</scope>
    <source>
        <strain evidence="1 2">BIO6272</strain>
    </source>
</reference>
<dbReference type="AlphaFoldDB" id="A0A6A1Z5L6"/>